<organism evidence="4 5">
    <name type="scientific">Asbolus verrucosus</name>
    <name type="common">Desert ironclad beetle</name>
    <dbReference type="NCBI Taxonomy" id="1661398"/>
    <lineage>
        <taxon>Eukaryota</taxon>
        <taxon>Metazoa</taxon>
        <taxon>Ecdysozoa</taxon>
        <taxon>Arthropoda</taxon>
        <taxon>Hexapoda</taxon>
        <taxon>Insecta</taxon>
        <taxon>Pterygota</taxon>
        <taxon>Neoptera</taxon>
        <taxon>Endopterygota</taxon>
        <taxon>Coleoptera</taxon>
        <taxon>Polyphaga</taxon>
        <taxon>Cucujiformia</taxon>
        <taxon>Tenebrionidae</taxon>
        <taxon>Pimeliinae</taxon>
        <taxon>Asbolus</taxon>
    </lineage>
</organism>
<reference evidence="4 5" key="1">
    <citation type="submission" date="2017-03" db="EMBL/GenBank/DDBJ databases">
        <title>Genome of the blue death feigning beetle - Asbolus verrucosus.</title>
        <authorList>
            <person name="Rider S.D."/>
        </authorList>
    </citation>
    <scope>NUCLEOTIDE SEQUENCE [LARGE SCALE GENOMIC DNA]</scope>
    <source>
        <strain evidence="4">Butters</strain>
        <tissue evidence="4">Head and leg muscle</tissue>
    </source>
</reference>
<feature type="region of interest" description="Disordered" evidence="2">
    <location>
        <begin position="141"/>
        <end position="171"/>
    </location>
</feature>
<dbReference type="Proteomes" id="UP000292052">
    <property type="component" value="Unassembled WGS sequence"/>
</dbReference>
<accession>A0A482VI70</accession>
<dbReference type="PANTHER" id="PTHR41967:SF6">
    <property type="entry name" value="FI19406P1-RELATED"/>
    <property type="match status" value="1"/>
</dbReference>
<comment type="caution">
    <text evidence="4">The sequence shown here is derived from an EMBL/GenBank/DDBJ whole genome shotgun (WGS) entry which is preliminary data.</text>
</comment>
<dbReference type="OrthoDB" id="6613664at2759"/>
<dbReference type="Pfam" id="PF15994">
    <property type="entry name" value="DUF4770"/>
    <property type="match status" value="1"/>
</dbReference>
<feature type="coiled-coil region" evidence="1">
    <location>
        <begin position="713"/>
        <end position="747"/>
    </location>
</feature>
<dbReference type="PANTHER" id="PTHR41967">
    <property type="entry name" value="FI19406P1-RELATED"/>
    <property type="match status" value="1"/>
</dbReference>
<feature type="compositionally biased region" description="Basic residues" evidence="2">
    <location>
        <begin position="407"/>
        <end position="418"/>
    </location>
</feature>
<dbReference type="AlphaFoldDB" id="A0A482VI70"/>
<sequence>MASTKNKFNKSGKQETNFMNDIMDDIFHPNAPLFQIFKYNTYQKPDLFVLYKPENNTVLDYTISQTDTKLDYGNTQIHYQETEATYVPFDESPPKPRFPKYRKKNKYFSGGPPQWEFWDEKWRRKQEEKQKIYREQLKERMKKAKTGKRKRAKNENKNQGVTMGSAKHRHKHAKPNFMNNIMDDMFHREQPICQIISTNAQPNEDKFKKYRPLRNTCDDYHISQTDTKLDAGDTKIHVQETVAEYVPFLSDPPPPPPPKKVKYFSGGPPKWEFCDEKLLMTRHRYMLALVGPEWYQELSPKQIKTVDNLKNCILKDYTEGVTMHTQNNIAELGLVLRPNHRHVEKALKNCCKCPVEFLLILYQLINPHRKNYSINDRLLLSAVVHLTMTDTLRELHIRIPSPPPPPKMKKKKPKKRKKLQYESPYLEPFTFVRDPPKFTGLYCNKHRQYPEITDREIDEETEYAQMLYEQLVTYRPVCRLLKPSRYQQCINFRIKRQEKIETMELEQRALMYLQDEEDYDGCIEGEECENDECKDASQNCCGKEIEEITSAQIAEVEEAILGEPAPQPYTEELKQEVVSDKEVEKLEDYEKKVEQYEQYQKRKDLIREAVKNKKKFVIGGVVNTANGPIYILSGLLPKFECICQQKARKEAEEKRRLANMPHIPPGRIKYAIGGVRETPQGNVYIINQTLPIDPRECSEVYEQLWEEEHAICLEIYESHMREIQEDLNEMEDNITQLNGKTDDKVEEVILSEHAPQPCPCTEELKQKVVSDKEVKKLETEHTICECKEESRKFVDKPLCQCEKCVEERMKKTTTLVIAGMKERQSEEVIPIIDALIAEQPCSCLEDYEKKVGQYEQYQKRKELFYETVKNKKKFVIGGVVNTADGPIYILSGLLPKLECICHQKAREEAEEKRHLANMPHVPPGRIKYAIGGVRETPQRNVYIINQTLPIDPCECSKVYEQFEEEHAGCLEIYESYMREMQEDLNDMEDNITQLNNETDDIEVEEFPNDVKEEEKSISKEKSGDAKVDELCKCADAGSDPPDEVCKEICDKKVNEKKKLFPNCCCYCGRIKIAECDECVCGKDVEIPCADCTCGPPVVEETTTETEEEEKEERQLKRFFIFKKILCNAEWQMAVIKKALESMAEDGYPLAKLPDCYKLPHFKLWMEMRCGKFWTQQEKYASVLVSDGLDKFYRKVRQNIVNFGREFFPSTFSYPFPFPTFRECYFSYTPSKEEEVLARFVWQKFEYKNMIDAKHC</sequence>
<feature type="compositionally biased region" description="Basic residues" evidence="2">
    <location>
        <begin position="141"/>
        <end position="152"/>
    </location>
</feature>
<protein>
    <recommendedName>
        <fullName evidence="3">DUF4770 domain-containing protein</fullName>
    </recommendedName>
</protein>
<keyword evidence="1" id="KW-0175">Coiled coil</keyword>
<name>A0A482VI70_ASBVE</name>
<evidence type="ECO:0000313" key="4">
    <source>
        <dbReference type="EMBL" id="RZC32158.1"/>
    </source>
</evidence>
<evidence type="ECO:0000256" key="2">
    <source>
        <dbReference type="SAM" id="MobiDB-lite"/>
    </source>
</evidence>
<feature type="domain" description="DUF4770" evidence="3">
    <location>
        <begin position="331"/>
        <end position="419"/>
    </location>
</feature>
<evidence type="ECO:0000313" key="5">
    <source>
        <dbReference type="Proteomes" id="UP000292052"/>
    </source>
</evidence>
<keyword evidence="5" id="KW-1185">Reference proteome</keyword>
<feature type="non-terminal residue" evidence="4">
    <location>
        <position position="1255"/>
    </location>
</feature>
<gene>
    <name evidence="4" type="ORF">BDFB_000789</name>
</gene>
<dbReference type="InterPro" id="IPR031935">
    <property type="entry name" value="DUF4770"/>
</dbReference>
<feature type="coiled-coil region" evidence="1">
    <location>
        <begin position="970"/>
        <end position="1004"/>
    </location>
</feature>
<evidence type="ECO:0000256" key="1">
    <source>
        <dbReference type="SAM" id="Coils"/>
    </source>
</evidence>
<evidence type="ECO:0000259" key="3">
    <source>
        <dbReference type="Pfam" id="PF15994"/>
    </source>
</evidence>
<feature type="region of interest" description="Disordered" evidence="2">
    <location>
        <begin position="397"/>
        <end position="418"/>
    </location>
</feature>
<feature type="coiled-coil region" evidence="1">
    <location>
        <begin position="579"/>
        <end position="609"/>
    </location>
</feature>
<proteinExistence type="predicted"/>
<dbReference type="EMBL" id="QDEB01099598">
    <property type="protein sequence ID" value="RZC32158.1"/>
    <property type="molecule type" value="Genomic_DNA"/>
</dbReference>